<sequence>MSSEMRCLSLSPLRLGPRNRPENRGPVDWGILPRRKFRFLSHRPPPTAQDELSTKFLHSSTWQKWVFQRVLASLPPHFGDPFRRQWAIAVTSWHLAKLQLAKYLLAHVSADGARERRSGSGSSFPIFRLIFAIVLSMEKSLHSTSPGFVGGHPFFAIAVPNVESAISLLD</sequence>
<name>A0AAD9AUX8_9PEZI</name>
<gene>
    <name evidence="1" type="ORF">CCHR01_02321</name>
</gene>
<comment type="caution">
    <text evidence="1">The sequence shown here is derived from an EMBL/GenBank/DDBJ whole genome shotgun (WGS) entry which is preliminary data.</text>
</comment>
<dbReference type="Proteomes" id="UP001243330">
    <property type="component" value="Unassembled WGS sequence"/>
</dbReference>
<accession>A0AAD9AUX8</accession>
<dbReference type="EMBL" id="JAQOWY010000027">
    <property type="protein sequence ID" value="KAK1855036.1"/>
    <property type="molecule type" value="Genomic_DNA"/>
</dbReference>
<proteinExistence type="predicted"/>
<evidence type="ECO:0000313" key="2">
    <source>
        <dbReference type="Proteomes" id="UP001243330"/>
    </source>
</evidence>
<evidence type="ECO:0000313" key="1">
    <source>
        <dbReference type="EMBL" id="KAK1855036.1"/>
    </source>
</evidence>
<organism evidence="1 2">
    <name type="scientific">Colletotrichum chrysophilum</name>
    <dbReference type="NCBI Taxonomy" id="1836956"/>
    <lineage>
        <taxon>Eukaryota</taxon>
        <taxon>Fungi</taxon>
        <taxon>Dikarya</taxon>
        <taxon>Ascomycota</taxon>
        <taxon>Pezizomycotina</taxon>
        <taxon>Sordariomycetes</taxon>
        <taxon>Hypocreomycetidae</taxon>
        <taxon>Glomerellales</taxon>
        <taxon>Glomerellaceae</taxon>
        <taxon>Colletotrichum</taxon>
        <taxon>Colletotrichum gloeosporioides species complex</taxon>
    </lineage>
</organism>
<keyword evidence="2" id="KW-1185">Reference proteome</keyword>
<protein>
    <submittedName>
        <fullName evidence="1">Uncharacterized protein</fullName>
    </submittedName>
</protein>
<dbReference type="AlphaFoldDB" id="A0AAD9AUX8"/>
<reference evidence="1" key="1">
    <citation type="submission" date="2023-01" db="EMBL/GenBank/DDBJ databases">
        <title>Colletotrichum chrysophilum M932 genome sequence.</title>
        <authorList>
            <person name="Baroncelli R."/>
        </authorList>
    </citation>
    <scope>NUCLEOTIDE SEQUENCE</scope>
    <source>
        <strain evidence="1">M932</strain>
    </source>
</reference>